<dbReference type="SUPFAM" id="SSF48179">
    <property type="entry name" value="6-phosphogluconate dehydrogenase C-terminal domain-like"/>
    <property type="match status" value="1"/>
</dbReference>
<feature type="domain" description="3-hydroxyacyl-CoA dehydrogenase C-terminal" evidence="5">
    <location>
        <begin position="206"/>
        <end position="304"/>
    </location>
</feature>
<dbReference type="InterPro" id="IPR022694">
    <property type="entry name" value="3-OHacyl-CoA_DH"/>
</dbReference>
<keyword evidence="4" id="KW-1133">Transmembrane helix</keyword>
<dbReference type="InterPro" id="IPR008927">
    <property type="entry name" value="6-PGluconate_DH-like_C_sf"/>
</dbReference>
<dbReference type="Gene3D" id="3.40.50.720">
    <property type="entry name" value="NAD(P)-binding Rossmann-like Domain"/>
    <property type="match status" value="1"/>
</dbReference>
<dbReference type="Proteomes" id="UP000321301">
    <property type="component" value="Unassembled WGS sequence"/>
</dbReference>
<protein>
    <recommendedName>
        <fullName evidence="9">3-hydroxybutyryl-CoA dehydrogenase</fullName>
    </recommendedName>
</protein>
<feature type="transmembrane region" description="Helical" evidence="4">
    <location>
        <begin position="21"/>
        <end position="44"/>
    </location>
</feature>
<evidence type="ECO:0000259" key="5">
    <source>
        <dbReference type="Pfam" id="PF00725"/>
    </source>
</evidence>
<feature type="domain" description="3-hydroxyacyl-CoA dehydrogenase NAD binding" evidence="6">
    <location>
        <begin position="26"/>
        <end position="202"/>
    </location>
</feature>
<organism evidence="7 8">
    <name type="scientific">Cyclobacterium qasimii</name>
    <dbReference type="NCBI Taxonomy" id="1350429"/>
    <lineage>
        <taxon>Bacteria</taxon>
        <taxon>Pseudomonadati</taxon>
        <taxon>Bacteroidota</taxon>
        <taxon>Cytophagia</taxon>
        <taxon>Cytophagales</taxon>
        <taxon>Cyclobacteriaceae</taxon>
        <taxon>Cyclobacterium</taxon>
    </lineage>
</organism>
<reference evidence="7 8" key="1">
    <citation type="submission" date="2019-07" db="EMBL/GenBank/DDBJ databases">
        <title>Whole genome shotgun sequence of Cyclobacterium qasimii NBRC 106168.</title>
        <authorList>
            <person name="Hosoyama A."/>
            <person name="Uohara A."/>
            <person name="Ohji S."/>
            <person name="Ichikawa N."/>
        </authorList>
    </citation>
    <scope>NUCLEOTIDE SEQUENCE [LARGE SCALE GENOMIC DNA]</scope>
    <source>
        <strain evidence="7 8">NBRC 106168</strain>
    </source>
</reference>
<dbReference type="GO" id="GO:0070403">
    <property type="term" value="F:NAD+ binding"/>
    <property type="evidence" value="ECO:0007669"/>
    <property type="project" value="InterPro"/>
</dbReference>
<dbReference type="InterPro" id="IPR036291">
    <property type="entry name" value="NAD(P)-bd_dom_sf"/>
</dbReference>
<dbReference type="Pfam" id="PF02737">
    <property type="entry name" value="3HCDH_N"/>
    <property type="match status" value="1"/>
</dbReference>
<keyword evidence="2" id="KW-0560">Oxidoreductase</keyword>
<dbReference type="InterPro" id="IPR006180">
    <property type="entry name" value="3-OHacyl-CoA_DH_CS"/>
</dbReference>
<dbReference type="PANTHER" id="PTHR48075">
    <property type="entry name" value="3-HYDROXYACYL-COA DEHYDROGENASE FAMILY PROTEIN"/>
    <property type="match status" value="1"/>
</dbReference>
<dbReference type="PIRSF" id="PIRSF000105">
    <property type="entry name" value="HCDH"/>
    <property type="match status" value="1"/>
</dbReference>
<dbReference type="InterPro" id="IPR013328">
    <property type="entry name" value="6PGD_dom2"/>
</dbReference>
<sequence>MLHFGNSKTTDKKPLKVKNDSSTIEIGVVGLGLMGTSILVSLLVSGHKVIGIAPLPADMDGALDRIQSQLNHASEAGLLKEDVSKYLERLHLSENYEDLRNCLLVQECVTEVIAIKTEVYKKITQNTESSTVIATNTSAIPISTLQENVSLPSRFIGIHWAEPAYMTRFLEVTKGEETDEEIAKWVLELAYTWNKEPTYLKKDIRGFVTNRMLYAVYREMFAILENGEASMDDIDKAFRYDPGSWMTYMGLFKRMDQMGLTDYKEIFENLFPQLNNSQTVPPTMQKIVIEKGKGVNNGKGLYCYTKEEAVKWEEDFKNFNHEIFQLAAQYPEINN</sequence>
<evidence type="ECO:0008006" key="9">
    <source>
        <dbReference type="Google" id="ProtNLM"/>
    </source>
</evidence>
<dbReference type="GO" id="GO:0016616">
    <property type="term" value="F:oxidoreductase activity, acting on the CH-OH group of donors, NAD or NADP as acceptor"/>
    <property type="evidence" value="ECO:0007669"/>
    <property type="project" value="InterPro"/>
</dbReference>
<evidence type="ECO:0000256" key="1">
    <source>
        <dbReference type="ARBA" id="ARBA00009463"/>
    </source>
</evidence>
<evidence type="ECO:0000313" key="7">
    <source>
        <dbReference type="EMBL" id="GEO20697.1"/>
    </source>
</evidence>
<evidence type="ECO:0000259" key="6">
    <source>
        <dbReference type="Pfam" id="PF02737"/>
    </source>
</evidence>
<evidence type="ECO:0000256" key="2">
    <source>
        <dbReference type="ARBA" id="ARBA00023002"/>
    </source>
</evidence>
<dbReference type="InterPro" id="IPR006108">
    <property type="entry name" value="3HC_DH_C"/>
</dbReference>
<feature type="site" description="Important for catalytic activity" evidence="3">
    <location>
        <position position="159"/>
    </location>
</feature>
<dbReference type="Pfam" id="PF00725">
    <property type="entry name" value="3HCDH"/>
    <property type="match status" value="1"/>
</dbReference>
<dbReference type="PROSITE" id="PS00067">
    <property type="entry name" value="3HCDH"/>
    <property type="match status" value="1"/>
</dbReference>
<dbReference type="GO" id="GO:0006631">
    <property type="term" value="P:fatty acid metabolic process"/>
    <property type="evidence" value="ECO:0007669"/>
    <property type="project" value="InterPro"/>
</dbReference>
<dbReference type="PANTHER" id="PTHR48075:SF5">
    <property type="entry name" value="3-HYDROXYBUTYRYL-COA DEHYDROGENASE"/>
    <property type="match status" value="1"/>
</dbReference>
<proteinExistence type="inferred from homology"/>
<evidence type="ECO:0000256" key="3">
    <source>
        <dbReference type="PIRSR" id="PIRSR000105-1"/>
    </source>
</evidence>
<gene>
    <name evidence="7" type="ORF">CQA01_12310</name>
</gene>
<name>A0A512C995_9BACT</name>
<comment type="similarity">
    <text evidence="1">Belongs to the 3-hydroxyacyl-CoA dehydrogenase family.</text>
</comment>
<dbReference type="EMBL" id="BJYV01000003">
    <property type="protein sequence ID" value="GEO20697.1"/>
    <property type="molecule type" value="Genomic_DNA"/>
</dbReference>
<dbReference type="AlphaFoldDB" id="A0A512C995"/>
<dbReference type="Gene3D" id="1.10.1040.10">
    <property type="entry name" value="N-(1-d-carboxylethyl)-l-norvaline Dehydrogenase, domain 2"/>
    <property type="match status" value="1"/>
</dbReference>
<dbReference type="InterPro" id="IPR006176">
    <property type="entry name" value="3-OHacyl-CoA_DH_NAD-bd"/>
</dbReference>
<dbReference type="SUPFAM" id="SSF51735">
    <property type="entry name" value="NAD(P)-binding Rossmann-fold domains"/>
    <property type="match status" value="1"/>
</dbReference>
<evidence type="ECO:0000313" key="8">
    <source>
        <dbReference type="Proteomes" id="UP000321301"/>
    </source>
</evidence>
<keyword evidence="4" id="KW-0812">Transmembrane</keyword>
<accession>A0A512C995</accession>
<keyword evidence="4" id="KW-0472">Membrane</keyword>
<comment type="caution">
    <text evidence="7">The sequence shown here is derived from an EMBL/GenBank/DDBJ whole genome shotgun (WGS) entry which is preliminary data.</text>
</comment>
<evidence type="ECO:0000256" key="4">
    <source>
        <dbReference type="SAM" id="Phobius"/>
    </source>
</evidence>
<keyword evidence="8" id="KW-1185">Reference proteome</keyword>